<dbReference type="InterPro" id="IPR001611">
    <property type="entry name" value="Leu-rich_rpt"/>
</dbReference>
<protein>
    <submittedName>
        <fullName evidence="4">Choloylglycine hydrolase</fullName>
        <ecNumber evidence="4">3.5.1.24</ecNumber>
    </submittedName>
</protein>
<accession>A0A518IBH6</accession>
<dbReference type="EMBL" id="CP037452">
    <property type="protein sequence ID" value="QDV50463.1"/>
    <property type="molecule type" value="Genomic_DNA"/>
</dbReference>
<dbReference type="Gene3D" id="3.60.60.10">
    <property type="entry name" value="Penicillin V Acylase, Chain A"/>
    <property type="match status" value="1"/>
</dbReference>
<dbReference type="EC" id="3.5.1.24" evidence="4"/>
<dbReference type="InterPro" id="IPR029132">
    <property type="entry name" value="CBAH/NAAA_C"/>
</dbReference>
<keyword evidence="2 4" id="KW-0378">Hydrolase</keyword>
<reference evidence="4 5" key="1">
    <citation type="submission" date="2019-03" db="EMBL/GenBank/DDBJ databases">
        <title>Deep-cultivation of Planctomycetes and their phenomic and genomic characterization uncovers novel biology.</title>
        <authorList>
            <person name="Wiegand S."/>
            <person name="Jogler M."/>
            <person name="Boedeker C."/>
            <person name="Pinto D."/>
            <person name="Vollmers J."/>
            <person name="Rivas-Marin E."/>
            <person name="Kohn T."/>
            <person name="Peeters S.H."/>
            <person name="Heuer A."/>
            <person name="Rast P."/>
            <person name="Oberbeckmann S."/>
            <person name="Bunk B."/>
            <person name="Jeske O."/>
            <person name="Meyerdierks A."/>
            <person name="Storesund J.E."/>
            <person name="Kallscheuer N."/>
            <person name="Luecker S."/>
            <person name="Lage O.M."/>
            <person name="Pohl T."/>
            <person name="Merkel B.J."/>
            <person name="Hornburger P."/>
            <person name="Mueller R.-W."/>
            <person name="Bruemmer F."/>
            <person name="Labrenz M."/>
            <person name="Spormann A.M."/>
            <person name="Op den Camp H."/>
            <person name="Overmann J."/>
            <person name="Amann R."/>
            <person name="Jetten M.S.M."/>
            <person name="Mascher T."/>
            <person name="Medema M.H."/>
            <person name="Devos D.P."/>
            <person name="Kaster A.-K."/>
            <person name="Ovreas L."/>
            <person name="Rohde M."/>
            <person name="Galperin M.Y."/>
            <person name="Jogler C."/>
        </authorList>
    </citation>
    <scope>NUCLEOTIDE SEQUENCE [LARGE SCALE GENOMIC DNA]</scope>
    <source>
        <strain evidence="4 5">Enr17</strain>
    </source>
</reference>
<feature type="domain" description="Choloylglycine hydrolase/NAAA C-terminal" evidence="3">
    <location>
        <begin position="40"/>
        <end position="359"/>
    </location>
</feature>
<evidence type="ECO:0000313" key="5">
    <source>
        <dbReference type="Proteomes" id="UP000318313"/>
    </source>
</evidence>
<dbReference type="PROSITE" id="PS51450">
    <property type="entry name" value="LRR"/>
    <property type="match status" value="1"/>
</dbReference>
<dbReference type="SUPFAM" id="SSF56235">
    <property type="entry name" value="N-terminal nucleophile aminohydrolases (Ntn hydrolases)"/>
    <property type="match status" value="1"/>
</dbReference>
<dbReference type="InterPro" id="IPR029055">
    <property type="entry name" value="Ntn_hydrolases_N"/>
</dbReference>
<evidence type="ECO:0000256" key="2">
    <source>
        <dbReference type="ARBA" id="ARBA00022801"/>
    </source>
</evidence>
<dbReference type="InterPro" id="IPR052193">
    <property type="entry name" value="Peptidase_C59"/>
</dbReference>
<organism evidence="4 5">
    <name type="scientific">Gimesia fumaroli</name>
    <dbReference type="NCBI Taxonomy" id="2527976"/>
    <lineage>
        <taxon>Bacteria</taxon>
        <taxon>Pseudomonadati</taxon>
        <taxon>Planctomycetota</taxon>
        <taxon>Planctomycetia</taxon>
        <taxon>Planctomycetales</taxon>
        <taxon>Planctomycetaceae</taxon>
        <taxon>Gimesia</taxon>
    </lineage>
</organism>
<evidence type="ECO:0000313" key="4">
    <source>
        <dbReference type="EMBL" id="QDV50463.1"/>
    </source>
</evidence>
<evidence type="ECO:0000256" key="1">
    <source>
        <dbReference type="ARBA" id="ARBA00006625"/>
    </source>
</evidence>
<comment type="similarity">
    <text evidence="1">Belongs to the peptidase C59 family.</text>
</comment>
<dbReference type="CDD" id="cd00542">
    <property type="entry name" value="Ntn_PVA"/>
    <property type="match status" value="1"/>
</dbReference>
<name>A0A518IBH6_9PLAN</name>
<evidence type="ECO:0000259" key="3">
    <source>
        <dbReference type="Pfam" id="PF02275"/>
    </source>
</evidence>
<dbReference type="PANTHER" id="PTHR35527">
    <property type="entry name" value="CHOLOYLGLYCINE HYDROLASE"/>
    <property type="match status" value="1"/>
</dbReference>
<dbReference type="GO" id="GO:0045302">
    <property type="term" value="F:choloylglycine hydrolase activity"/>
    <property type="evidence" value="ECO:0007669"/>
    <property type="project" value="UniProtKB-EC"/>
</dbReference>
<gene>
    <name evidence="4" type="primary">cbh</name>
    <name evidence="4" type="ORF">Enr17x_25030</name>
</gene>
<keyword evidence="5" id="KW-1185">Reference proteome</keyword>
<proteinExistence type="inferred from homology"/>
<dbReference type="KEGG" id="gfm:Enr17x_25030"/>
<sequence>MWPHLATPDRRDSLKRFITSCMILTLFSVSVFTPSSTSACTGITIKPKDGSVVFGRTLEFAENLQSNIIVIPRNRPNSGTAPGQKQGLQWNSQYAMVGMNAFNLPIIADGMNERGLHVGIFYFPDYAKYQAVSDQEVSKTISPMEVPLYLLGTCATVDEVTKRIQQIKVGNVVMQQMGGVPPFHYIASDASGKSVVLEYVDGKLNIHQNPLGVFTNSPTFDWHMTNLGNYVNLLTNNISEIKVQGQTIKGLGQGSGMLGLPGDFTPPSRFVRAVAFSASVFPVDTAREGVLQVFHVLNQFDIPKGAARGDENGKTTADYTEWTSVSDLKNRRYYFRTYDDSTIRMVNLNSLNLDGNQIQTISIQGEEQIIDVTGCAR</sequence>
<dbReference type="Pfam" id="PF02275">
    <property type="entry name" value="CBAH"/>
    <property type="match status" value="1"/>
</dbReference>
<dbReference type="PANTHER" id="PTHR35527:SF2">
    <property type="entry name" value="HYDROLASE"/>
    <property type="match status" value="1"/>
</dbReference>
<dbReference type="AlphaFoldDB" id="A0A518IBH6"/>
<dbReference type="Proteomes" id="UP000318313">
    <property type="component" value="Chromosome"/>
</dbReference>